<gene>
    <name evidence="2" type="ORF">K435DRAFT_867124</name>
</gene>
<dbReference type="Proteomes" id="UP000297245">
    <property type="component" value="Unassembled WGS sequence"/>
</dbReference>
<keyword evidence="3" id="KW-1185">Reference proteome</keyword>
<feature type="region of interest" description="Disordered" evidence="1">
    <location>
        <begin position="38"/>
        <end position="62"/>
    </location>
</feature>
<name>A0A4S8LF40_DENBC</name>
<dbReference type="AlphaFoldDB" id="A0A4S8LF40"/>
<evidence type="ECO:0000256" key="1">
    <source>
        <dbReference type="SAM" id="MobiDB-lite"/>
    </source>
</evidence>
<organism evidence="2 3">
    <name type="scientific">Dendrothele bispora (strain CBS 962.96)</name>
    <dbReference type="NCBI Taxonomy" id="1314807"/>
    <lineage>
        <taxon>Eukaryota</taxon>
        <taxon>Fungi</taxon>
        <taxon>Dikarya</taxon>
        <taxon>Basidiomycota</taxon>
        <taxon>Agaricomycotina</taxon>
        <taxon>Agaricomycetes</taxon>
        <taxon>Agaricomycetidae</taxon>
        <taxon>Agaricales</taxon>
        <taxon>Agaricales incertae sedis</taxon>
        <taxon>Dendrothele</taxon>
    </lineage>
</organism>
<evidence type="ECO:0000313" key="3">
    <source>
        <dbReference type="Proteomes" id="UP000297245"/>
    </source>
</evidence>
<evidence type="ECO:0000313" key="2">
    <source>
        <dbReference type="EMBL" id="THU87602.1"/>
    </source>
</evidence>
<dbReference type="EMBL" id="ML179443">
    <property type="protein sequence ID" value="THU87602.1"/>
    <property type="molecule type" value="Genomic_DNA"/>
</dbReference>
<protein>
    <submittedName>
        <fullName evidence="2">Uncharacterized protein</fullName>
    </submittedName>
</protein>
<sequence length="110" mass="12163">MHCLGFQVFHVQVQGYSHPDHKIQHLLTPLPIKPSIATVGTTDGSSSPAASILVSDNTTSEQASEIMSDSLETKIFEDAEDWESVDEEDDEYTERTGTLVDFISNIPMHD</sequence>
<proteinExistence type="predicted"/>
<accession>A0A4S8LF40</accession>
<reference evidence="2 3" key="1">
    <citation type="journal article" date="2019" name="Nat. Ecol. Evol.">
        <title>Megaphylogeny resolves global patterns of mushroom evolution.</title>
        <authorList>
            <person name="Varga T."/>
            <person name="Krizsan K."/>
            <person name="Foldi C."/>
            <person name="Dima B."/>
            <person name="Sanchez-Garcia M."/>
            <person name="Sanchez-Ramirez S."/>
            <person name="Szollosi G.J."/>
            <person name="Szarkandi J.G."/>
            <person name="Papp V."/>
            <person name="Albert L."/>
            <person name="Andreopoulos W."/>
            <person name="Angelini C."/>
            <person name="Antonin V."/>
            <person name="Barry K.W."/>
            <person name="Bougher N.L."/>
            <person name="Buchanan P."/>
            <person name="Buyck B."/>
            <person name="Bense V."/>
            <person name="Catcheside P."/>
            <person name="Chovatia M."/>
            <person name="Cooper J."/>
            <person name="Damon W."/>
            <person name="Desjardin D."/>
            <person name="Finy P."/>
            <person name="Geml J."/>
            <person name="Haridas S."/>
            <person name="Hughes K."/>
            <person name="Justo A."/>
            <person name="Karasinski D."/>
            <person name="Kautmanova I."/>
            <person name="Kiss B."/>
            <person name="Kocsube S."/>
            <person name="Kotiranta H."/>
            <person name="LaButti K.M."/>
            <person name="Lechner B.E."/>
            <person name="Liimatainen K."/>
            <person name="Lipzen A."/>
            <person name="Lukacs Z."/>
            <person name="Mihaltcheva S."/>
            <person name="Morgado L.N."/>
            <person name="Niskanen T."/>
            <person name="Noordeloos M.E."/>
            <person name="Ohm R.A."/>
            <person name="Ortiz-Santana B."/>
            <person name="Ovrebo C."/>
            <person name="Racz N."/>
            <person name="Riley R."/>
            <person name="Savchenko A."/>
            <person name="Shiryaev A."/>
            <person name="Soop K."/>
            <person name="Spirin V."/>
            <person name="Szebenyi C."/>
            <person name="Tomsovsky M."/>
            <person name="Tulloss R.E."/>
            <person name="Uehling J."/>
            <person name="Grigoriev I.V."/>
            <person name="Vagvolgyi C."/>
            <person name="Papp T."/>
            <person name="Martin F.M."/>
            <person name="Miettinen O."/>
            <person name="Hibbett D.S."/>
            <person name="Nagy L.G."/>
        </authorList>
    </citation>
    <scope>NUCLEOTIDE SEQUENCE [LARGE SCALE GENOMIC DNA]</scope>
    <source>
        <strain evidence="2 3">CBS 962.96</strain>
    </source>
</reference>